<feature type="non-terminal residue" evidence="4">
    <location>
        <position position="512"/>
    </location>
</feature>
<dbReference type="Pfam" id="PF00566">
    <property type="entry name" value="RabGAP-TBC"/>
    <property type="match status" value="2"/>
</dbReference>
<dbReference type="SMART" id="SM00164">
    <property type="entry name" value="TBC"/>
    <property type="match status" value="1"/>
</dbReference>
<evidence type="ECO:0000256" key="2">
    <source>
        <dbReference type="SAM" id="MobiDB-lite"/>
    </source>
</evidence>
<dbReference type="InterPro" id="IPR035969">
    <property type="entry name" value="Rab-GAP_TBC_sf"/>
</dbReference>
<dbReference type="Gene3D" id="1.10.8.270">
    <property type="entry name" value="putative rabgap domain of human tbc1 domain family member 14 like domains"/>
    <property type="match status" value="1"/>
</dbReference>
<protein>
    <recommendedName>
        <fullName evidence="3">Rab-GAP TBC domain-containing protein</fullName>
    </recommendedName>
</protein>
<keyword evidence="5" id="KW-1185">Reference proteome</keyword>
<evidence type="ECO:0000256" key="1">
    <source>
        <dbReference type="ARBA" id="ARBA00022468"/>
    </source>
</evidence>
<feature type="compositionally biased region" description="Polar residues" evidence="2">
    <location>
        <begin position="471"/>
        <end position="481"/>
    </location>
</feature>
<dbReference type="PANTHER" id="PTHR22957:SF337">
    <property type="entry name" value="TBC1 DOMAIN FAMILY MEMBER 5"/>
    <property type="match status" value="1"/>
</dbReference>
<keyword evidence="1" id="KW-0343">GTPase activation</keyword>
<dbReference type="Proteomes" id="UP000015453">
    <property type="component" value="Unassembled WGS sequence"/>
</dbReference>
<dbReference type="EMBL" id="AUSU01000986">
    <property type="protein sequence ID" value="EPS72058.1"/>
    <property type="molecule type" value="Genomic_DNA"/>
</dbReference>
<feature type="compositionally biased region" description="Basic and acidic residues" evidence="2">
    <location>
        <begin position="482"/>
        <end position="504"/>
    </location>
</feature>
<dbReference type="SUPFAM" id="SSF47923">
    <property type="entry name" value="Ypt/Rab-GAP domain of gyp1p"/>
    <property type="match status" value="2"/>
</dbReference>
<evidence type="ECO:0000313" key="4">
    <source>
        <dbReference type="EMBL" id="EPS72058.1"/>
    </source>
</evidence>
<evidence type="ECO:0000259" key="3">
    <source>
        <dbReference type="PROSITE" id="PS50086"/>
    </source>
</evidence>
<reference evidence="4 5" key="1">
    <citation type="journal article" date="2013" name="BMC Genomics">
        <title>The miniature genome of a carnivorous plant Genlisea aurea contains a low number of genes and short non-coding sequences.</title>
        <authorList>
            <person name="Leushkin E.V."/>
            <person name="Sutormin R.A."/>
            <person name="Nabieva E.R."/>
            <person name="Penin A.A."/>
            <person name="Kondrashov A.S."/>
            <person name="Logacheva M.D."/>
        </authorList>
    </citation>
    <scope>NUCLEOTIDE SEQUENCE [LARGE SCALE GENOMIC DNA]</scope>
</reference>
<comment type="caution">
    <text evidence="4">The sequence shown here is derived from an EMBL/GenBank/DDBJ whole genome shotgun (WGS) entry which is preliminary data.</text>
</comment>
<name>S8E873_9LAMI</name>
<feature type="domain" description="Rab-GAP TBC" evidence="3">
    <location>
        <begin position="19"/>
        <end position="326"/>
    </location>
</feature>
<dbReference type="PROSITE" id="PS50086">
    <property type="entry name" value="TBC_RABGAP"/>
    <property type="match status" value="1"/>
</dbReference>
<accession>S8E873</accession>
<feature type="region of interest" description="Disordered" evidence="2">
    <location>
        <begin position="471"/>
        <end position="512"/>
    </location>
</feature>
<dbReference type="GO" id="GO:0005096">
    <property type="term" value="F:GTPase activator activity"/>
    <property type="evidence" value="ECO:0007669"/>
    <property type="project" value="UniProtKB-KW"/>
</dbReference>
<sequence length="512" mass="57745">MAADPTDASMPDACSGFSSLYRNLRGLKWRIDLGILPSSASIDDLRRATADSRRRYASSRRKLLIDPRLAKDGINSADLTMDNPLSQNPGSMWGQFFRNAELERTLDQDLMRLYPERGSYFQTSGCQGMLRRILLLWCLGHVDFGYRQGMHELLAPLLYVLQTDVERLFEVRKAYEDHFADEFENDPTYKFDLKKFGNSCATPGSDPEILQMMVSLTDAYGAEGELGVVLSDKFMEHDAYSMFDALLSGSGGPVSMTELFDPSPSIKACGAIYRLLSVADASLYGHLVELGIEPQYFGLRWLRVLFGREFDLEDLLIIWDEIFSHQNVSFYRAAAIVEEGEEEEEEEEGISGSPRGLFICFFAVSMILNLRSQLLSTEIPTAALQRLLNYPSSDIKIERLLEKAKSMMAAATSQLRSGGSASEGTTPVKVVAAAAGVSYWEEKWREKQKEKENTTMRSMKGWSQRVLRLQLSRTISDPSPSRTDDERVGIREPSVRRSLLKDLEQQLDDDEE</sequence>
<organism evidence="4 5">
    <name type="scientific">Genlisea aurea</name>
    <dbReference type="NCBI Taxonomy" id="192259"/>
    <lineage>
        <taxon>Eukaryota</taxon>
        <taxon>Viridiplantae</taxon>
        <taxon>Streptophyta</taxon>
        <taxon>Embryophyta</taxon>
        <taxon>Tracheophyta</taxon>
        <taxon>Spermatophyta</taxon>
        <taxon>Magnoliopsida</taxon>
        <taxon>eudicotyledons</taxon>
        <taxon>Gunneridae</taxon>
        <taxon>Pentapetalae</taxon>
        <taxon>asterids</taxon>
        <taxon>lamiids</taxon>
        <taxon>Lamiales</taxon>
        <taxon>Lentibulariaceae</taxon>
        <taxon>Genlisea</taxon>
    </lineage>
</organism>
<dbReference type="InterPro" id="IPR000195">
    <property type="entry name" value="Rab-GAP-TBC_dom"/>
</dbReference>
<evidence type="ECO:0000313" key="5">
    <source>
        <dbReference type="Proteomes" id="UP000015453"/>
    </source>
</evidence>
<proteinExistence type="predicted"/>
<dbReference type="OrthoDB" id="27140at2759"/>
<gene>
    <name evidence="4" type="ORF">M569_02698</name>
</gene>
<dbReference type="AlphaFoldDB" id="S8E873"/>
<dbReference type="PANTHER" id="PTHR22957">
    <property type="entry name" value="TBC1 DOMAIN FAMILY MEMBER GTPASE-ACTIVATING PROTEIN"/>
    <property type="match status" value="1"/>
</dbReference>
<dbReference type="Gene3D" id="1.10.472.80">
    <property type="entry name" value="Ypt/Rab-GAP domain of gyp1p, domain 3"/>
    <property type="match status" value="1"/>
</dbReference>